<accession>A0AAP0PQQ3</accession>
<evidence type="ECO:0000313" key="1">
    <source>
        <dbReference type="EMBL" id="KAK9152932.1"/>
    </source>
</evidence>
<proteinExistence type="predicted"/>
<dbReference type="AlphaFoldDB" id="A0AAP0PQQ3"/>
<gene>
    <name evidence="1" type="ORF">Sjap_000412</name>
</gene>
<organism evidence="1 2">
    <name type="scientific">Stephania japonica</name>
    <dbReference type="NCBI Taxonomy" id="461633"/>
    <lineage>
        <taxon>Eukaryota</taxon>
        <taxon>Viridiplantae</taxon>
        <taxon>Streptophyta</taxon>
        <taxon>Embryophyta</taxon>
        <taxon>Tracheophyta</taxon>
        <taxon>Spermatophyta</taxon>
        <taxon>Magnoliopsida</taxon>
        <taxon>Ranunculales</taxon>
        <taxon>Menispermaceae</taxon>
        <taxon>Menispermoideae</taxon>
        <taxon>Cissampelideae</taxon>
        <taxon>Stephania</taxon>
    </lineage>
</organism>
<dbReference type="EMBL" id="JBBNAE010000001">
    <property type="protein sequence ID" value="KAK9152932.1"/>
    <property type="molecule type" value="Genomic_DNA"/>
</dbReference>
<name>A0AAP0PQQ3_9MAGN</name>
<keyword evidence="2" id="KW-1185">Reference proteome</keyword>
<reference evidence="1 2" key="1">
    <citation type="submission" date="2024-01" db="EMBL/GenBank/DDBJ databases">
        <title>Genome assemblies of Stephania.</title>
        <authorList>
            <person name="Yang L."/>
        </authorList>
    </citation>
    <scope>NUCLEOTIDE SEQUENCE [LARGE SCALE GENOMIC DNA]</scope>
    <source>
        <strain evidence="1">QJT</strain>
        <tissue evidence="1">Leaf</tissue>
    </source>
</reference>
<dbReference type="Proteomes" id="UP001417504">
    <property type="component" value="Unassembled WGS sequence"/>
</dbReference>
<sequence>MSLYPVDDAHLATSFSSILKRSIGDHDTHRSTLKLPYWMLVKVPIHLDGGIQECEFSLIQVRIFSEEDMMAVQHRSFFEEQSRERKSWWSEEAILKSLKTRSAAYA</sequence>
<evidence type="ECO:0000313" key="2">
    <source>
        <dbReference type="Proteomes" id="UP001417504"/>
    </source>
</evidence>
<protein>
    <submittedName>
        <fullName evidence="1">Uncharacterized protein</fullName>
    </submittedName>
</protein>
<comment type="caution">
    <text evidence="1">The sequence shown here is derived from an EMBL/GenBank/DDBJ whole genome shotgun (WGS) entry which is preliminary data.</text>
</comment>